<dbReference type="EMBL" id="BTSY01000003">
    <property type="protein sequence ID" value="GMT18363.1"/>
    <property type="molecule type" value="Genomic_DNA"/>
</dbReference>
<evidence type="ECO:0000313" key="1">
    <source>
        <dbReference type="EMBL" id="GMT18360.1"/>
    </source>
</evidence>
<evidence type="ECO:0000313" key="5">
    <source>
        <dbReference type="Proteomes" id="UP001432322"/>
    </source>
</evidence>
<evidence type="ECO:0000313" key="3">
    <source>
        <dbReference type="EMBL" id="GMT18362.1"/>
    </source>
</evidence>
<dbReference type="EMBL" id="BTSY01000003">
    <property type="protein sequence ID" value="GMT18361.1"/>
    <property type="molecule type" value="Genomic_DNA"/>
</dbReference>
<feature type="non-terminal residue" evidence="2">
    <location>
        <position position="1"/>
    </location>
</feature>
<protein>
    <submittedName>
        <fullName evidence="2">Uncharacterized protein</fullName>
    </submittedName>
</protein>
<sequence>AFSGDVVMDGIVSAQQKGERRRRALEKREDTESKAEDFARWILSFAPKDRLEKEHLLIQHVYEFARPRFPPTGLADYIRQRIDILVEEGLL</sequence>
<dbReference type="EMBL" id="BTSY01000003">
    <property type="protein sequence ID" value="GMT18362.1"/>
    <property type="molecule type" value="Genomic_DNA"/>
</dbReference>
<dbReference type="AlphaFoldDB" id="A0AAV5VF98"/>
<comment type="caution">
    <text evidence="2">The sequence shown here is derived from an EMBL/GenBank/DDBJ whole genome shotgun (WGS) entry which is preliminary data.</text>
</comment>
<name>A0AAV5VF98_9BILA</name>
<dbReference type="Proteomes" id="UP001432322">
    <property type="component" value="Unassembled WGS sequence"/>
</dbReference>
<evidence type="ECO:0000313" key="4">
    <source>
        <dbReference type="EMBL" id="GMT18363.1"/>
    </source>
</evidence>
<gene>
    <name evidence="1" type="ORF">PFISCL1PPCAC_9657</name>
    <name evidence="2" type="ORF">PFISCL1PPCAC_9658</name>
    <name evidence="3" type="ORF">PFISCL1PPCAC_9659</name>
    <name evidence="4" type="ORF">PFISCL1PPCAC_9660</name>
</gene>
<organism evidence="2 5">
    <name type="scientific">Pristionchus fissidentatus</name>
    <dbReference type="NCBI Taxonomy" id="1538716"/>
    <lineage>
        <taxon>Eukaryota</taxon>
        <taxon>Metazoa</taxon>
        <taxon>Ecdysozoa</taxon>
        <taxon>Nematoda</taxon>
        <taxon>Chromadorea</taxon>
        <taxon>Rhabditida</taxon>
        <taxon>Rhabditina</taxon>
        <taxon>Diplogasteromorpha</taxon>
        <taxon>Diplogasteroidea</taxon>
        <taxon>Neodiplogasteridae</taxon>
        <taxon>Pristionchus</taxon>
    </lineage>
</organism>
<accession>A0AAV5VF98</accession>
<proteinExistence type="predicted"/>
<evidence type="ECO:0000313" key="2">
    <source>
        <dbReference type="EMBL" id="GMT18361.1"/>
    </source>
</evidence>
<reference evidence="2" key="1">
    <citation type="submission" date="2023-10" db="EMBL/GenBank/DDBJ databases">
        <title>Genome assembly of Pristionchus species.</title>
        <authorList>
            <person name="Yoshida K."/>
            <person name="Sommer R.J."/>
        </authorList>
    </citation>
    <scope>NUCLEOTIDE SEQUENCE</scope>
    <source>
        <strain evidence="2">RS5133</strain>
    </source>
</reference>
<keyword evidence="5" id="KW-1185">Reference proteome</keyword>
<feature type="non-terminal residue" evidence="2">
    <location>
        <position position="91"/>
    </location>
</feature>
<dbReference type="EMBL" id="BTSY01000003">
    <property type="protein sequence ID" value="GMT18360.1"/>
    <property type="molecule type" value="Genomic_DNA"/>
</dbReference>